<dbReference type="EMBL" id="AMQM01002241">
    <property type="status" value="NOT_ANNOTATED_CDS"/>
    <property type="molecule type" value="Genomic_DNA"/>
</dbReference>
<dbReference type="EnsemblMetazoa" id="HelroT166005">
    <property type="protein sequence ID" value="HelroP166005"/>
    <property type="gene ID" value="HelroG166005"/>
</dbReference>
<name>T1EXK7_HELRO</name>
<dbReference type="RefSeq" id="XP_009031296.1">
    <property type="nucleotide sequence ID" value="XM_009033048.1"/>
</dbReference>
<protein>
    <submittedName>
        <fullName evidence="1 2">Uncharacterized protein</fullName>
    </submittedName>
</protein>
<evidence type="ECO:0000313" key="2">
    <source>
        <dbReference type="EnsemblMetazoa" id="HelroP166005"/>
    </source>
</evidence>
<dbReference type="Proteomes" id="UP000015101">
    <property type="component" value="Unassembled WGS sequence"/>
</dbReference>
<dbReference type="GeneID" id="20201307"/>
<dbReference type="KEGG" id="hro:HELRODRAFT_166005"/>
<accession>T1EXK7</accession>
<sequence>MPVIISSVSAGLAVRLSSSAERFHGWFAGMRGSHSSAYSSAFGREFQRTSYLKLRKDILKRLLSEIQHQHDLDISLSPLLSTCSPVQPSRSFEICLQQIYGMIANVADNQQTYQSTTDDVTPNYFP</sequence>
<organism evidence="2 3">
    <name type="scientific">Helobdella robusta</name>
    <name type="common">Californian leech</name>
    <dbReference type="NCBI Taxonomy" id="6412"/>
    <lineage>
        <taxon>Eukaryota</taxon>
        <taxon>Metazoa</taxon>
        <taxon>Spiralia</taxon>
        <taxon>Lophotrochozoa</taxon>
        <taxon>Annelida</taxon>
        <taxon>Clitellata</taxon>
        <taxon>Hirudinea</taxon>
        <taxon>Rhynchobdellida</taxon>
        <taxon>Glossiphoniidae</taxon>
        <taxon>Helobdella</taxon>
    </lineage>
</organism>
<evidence type="ECO:0000313" key="3">
    <source>
        <dbReference type="Proteomes" id="UP000015101"/>
    </source>
</evidence>
<evidence type="ECO:0000313" key="1">
    <source>
        <dbReference type="EMBL" id="ESN90347.1"/>
    </source>
</evidence>
<dbReference type="InParanoid" id="T1EXK7"/>
<dbReference type="AlphaFoldDB" id="T1EXK7"/>
<gene>
    <name evidence="2" type="primary">20201307</name>
    <name evidence="1" type="ORF">HELRODRAFT_166005</name>
</gene>
<reference evidence="3" key="1">
    <citation type="submission" date="2012-12" db="EMBL/GenBank/DDBJ databases">
        <authorList>
            <person name="Hellsten U."/>
            <person name="Grimwood J."/>
            <person name="Chapman J.A."/>
            <person name="Shapiro H."/>
            <person name="Aerts A."/>
            <person name="Otillar R.P."/>
            <person name="Terry A.Y."/>
            <person name="Boore J.L."/>
            <person name="Simakov O."/>
            <person name="Marletaz F."/>
            <person name="Cho S.-J."/>
            <person name="Edsinger-Gonzales E."/>
            <person name="Havlak P."/>
            <person name="Kuo D.-H."/>
            <person name="Larsson T."/>
            <person name="Lv J."/>
            <person name="Arendt D."/>
            <person name="Savage R."/>
            <person name="Osoegawa K."/>
            <person name="de Jong P."/>
            <person name="Lindberg D.R."/>
            <person name="Seaver E.C."/>
            <person name="Weisblat D.A."/>
            <person name="Putnam N.H."/>
            <person name="Grigoriev I.V."/>
            <person name="Rokhsar D.S."/>
        </authorList>
    </citation>
    <scope>NUCLEOTIDE SEQUENCE</scope>
</reference>
<dbReference type="HOGENOM" id="CLU_1983988_0_0_1"/>
<keyword evidence="3" id="KW-1185">Reference proteome</keyword>
<dbReference type="EMBL" id="KB097753">
    <property type="protein sequence ID" value="ESN90347.1"/>
    <property type="molecule type" value="Genomic_DNA"/>
</dbReference>
<reference evidence="2" key="3">
    <citation type="submission" date="2015-06" db="UniProtKB">
        <authorList>
            <consortium name="EnsemblMetazoa"/>
        </authorList>
    </citation>
    <scope>IDENTIFICATION</scope>
</reference>
<dbReference type="CTD" id="20201307"/>
<proteinExistence type="predicted"/>
<reference evidence="1 3" key="2">
    <citation type="journal article" date="2013" name="Nature">
        <title>Insights into bilaterian evolution from three spiralian genomes.</title>
        <authorList>
            <person name="Simakov O."/>
            <person name="Marletaz F."/>
            <person name="Cho S.J."/>
            <person name="Edsinger-Gonzales E."/>
            <person name="Havlak P."/>
            <person name="Hellsten U."/>
            <person name="Kuo D.H."/>
            <person name="Larsson T."/>
            <person name="Lv J."/>
            <person name="Arendt D."/>
            <person name="Savage R."/>
            <person name="Osoegawa K."/>
            <person name="de Jong P."/>
            <person name="Grimwood J."/>
            <person name="Chapman J.A."/>
            <person name="Shapiro H."/>
            <person name="Aerts A."/>
            <person name="Otillar R.P."/>
            <person name="Terry A.Y."/>
            <person name="Boore J.L."/>
            <person name="Grigoriev I.V."/>
            <person name="Lindberg D.R."/>
            <person name="Seaver E.C."/>
            <person name="Weisblat D.A."/>
            <person name="Putnam N.H."/>
            <person name="Rokhsar D.S."/>
        </authorList>
    </citation>
    <scope>NUCLEOTIDE SEQUENCE</scope>
</reference>